<evidence type="ECO:0000313" key="3">
    <source>
        <dbReference type="Proteomes" id="UP001189429"/>
    </source>
</evidence>
<dbReference type="EMBL" id="CAUYUJ010018900">
    <property type="protein sequence ID" value="CAK0887148.1"/>
    <property type="molecule type" value="Genomic_DNA"/>
</dbReference>
<keyword evidence="3" id="KW-1185">Reference proteome</keyword>
<name>A0ABN9WPX7_9DINO</name>
<organism evidence="2 3">
    <name type="scientific">Prorocentrum cordatum</name>
    <dbReference type="NCBI Taxonomy" id="2364126"/>
    <lineage>
        <taxon>Eukaryota</taxon>
        <taxon>Sar</taxon>
        <taxon>Alveolata</taxon>
        <taxon>Dinophyceae</taxon>
        <taxon>Prorocentrales</taxon>
        <taxon>Prorocentraceae</taxon>
        <taxon>Prorocentrum</taxon>
    </lineage>
</organism>
<feature type="non-terminal residue" evidence="2">
    <location>
        <position position="1"/>
    </location>
</feature>
<accession>A0ABN9WPX7</accession>
<feature type="region of interest" description="Disordered" evidence="1">
    <location>
        <begin position="56"/>
        <end position="113"/>
    </location>
</feature>
<gene>
    <name evidence="2" type="ORF">PCOR1329_LOCUS68288</name>
</gene>
<feature type="non-terminal residue" evidence="2">
    <location>
        <position position="163"/>
    </location>
</feature>
<feature type="compositionally biased region" description="Basic and acidic residues" evidence="1">
    <location>
        <begin position="75"/>
        <end position="93"/>
    </location>
</feature>
<sequence length="163" mass="16717">LKHFAGCIHRSLGQADDCRLSPPPPCRSLPLEAACCPRGGQVLPPLGAAAAAARGLDGPRAGGVRGPGLAQRGAHRQDGGRVPEAAAPRERAQLRGRCPGAHGRGARGAAGVRLPGVTPRRGLAAACVGDGVAPRHRALCSRTLEDLRGGKKHTDTMHRRSPG</sequence>
<dbReference type="Proteomes" id="UP001189429">
    <property type="component" value="Unassembled WGS sequence"/>
</dbReference>
<evidence type="ECO:0000313" key="2">
    <source>
        <dbReference type="EMBL" id="CAK0887148.1"/>
    </source>
</evidence>
<proteinExistence type="predicted"/>
<comment type="caution">
    <text evidence="2">The sequence shown here is derived from an EMBL/GenBank/DDBJ whole genome shotgun (WGS) entry which is preliminary data.</text>
</comment>
<protein>
    <submittedName>
        <fullName evidence="2">Uncharacterized protein</fullName>
    </submittedName>
</protein>
<evidence type="ECO:0000256" key="1">
    <source>
        <dbReference type="SAM" id="MobiDB-lite"/>
    </source>
</evidence>
<reference evidence="2" key="1">
    <citation type="submission" date="2023-10" db="EMBL/GenBank/DDBJ databases">
        <authorList>
            <person name="Chen Y."/>
            <person name="Shah S."/>
            <person name="Dougan E. K."/>
            <person name="Thang M."/>
            <person name="Chan C."/>
        </authorList>
    </citation>
    <scope>NUCLEOTIDE SEQUENCE [LARGE SCALE GENOMIC DNA]</scope>
</reference>